<dbReference type="InterPro" id="IPR050766">
    <property type="entry name" value="Bact_Lucif_Oxidored"/>
</dbReference>
<dbReference type="GO" id="GO:0005829">
    <property type="term" value="C:cytosol"/>
    <property type="evidence" value="ECO:0007669"/>
    <property type="project" value="TreeGrafter"/>
</dbReference>
<dbReference type="SUPFAM" id="SSF51679">
    <property type="entry name" value="Bacterial luciferase-like"/>
    <property type="match status" value="1"/>
</dbReference>
<gene>
    <name evidence="4" type="ORF">UFOPK2754_02763</name>
    <name evidence="5" type="ORF">UFOPK3543_03391</name>
    <name evidence="6" type="ORF">UFOPK3967_02495</name>
</gene>
<evidence type="ECO:0000313" key="5">
    <source>
        <dbReference type="EMBL" id="CAB4943630.1"/>
    </source>
</evidence>
<protein>
    <submittedName>
        <fullName evidence="5">Unannotated protein</fullName>
    </submittedName>
</protein>
<dbReference type="Pfam" id="PF00296">
    <property type="entry name" value="Bac_luciferase"/>
    <property type="match status" value="1"/>
</dbReference>
<feature type="domain" description="Luciferase-like" evidence="3">
    <location>
        <begin position="48"/>
        <end position="339"/>
    </location>
</feature>
<dbReference type="Gene3D" id="3.20.20.30">
    <property type="entry name" value="Luciferase-like domain"/>
    <property type="match status" value="1"/>
</dbReference>
<dbReference type="InterPro" id="IPR011251">
    <property type="entry name" value="Luciferase-like_dom"/>
</dbReference>
<dbReference type="EMBL" id="CAFBOS010000195">
    <property type="protein sequence ID" value="CAB5015925.1"/>
    <property type="molecule type" value="Genomic_DNA"/>
</dbReference>
<dbReference type="AlphaFoldDB" id="A0A6J7JJG7"/>
<dbReference type="GO" id="GO:0016705">
    <property type="term" value="F:oxidoreductase activity, acting on paired donors, with incorporation or reduction of molecular oxygen"/>
    <property type="evidence" value="ECO:0007669"/>
    <property type="project" value="InterPro"/>
</dbReference>
<evidence type="ECO:0000313" key="4">
    <source>
        <dbReference type="EMBL" id="CAB4765799.1"/>
    </source>
</evidence>
<organism evidence="5">
    <name type="scientific">freshwater metagenome</name>
    <dbReference type="NCBI Taxonomy" id="449393"/>
    <lineage>
        <taxon>unclassified sequences</taxon>
        <taxon>metagenomes</taxon>
        <taxon>ecological metagenomes</taxon>
    </lineage>
</organism>
<evidence type="ECO:0000256" key="1">
    <source>
        <dbReference type="ARBA" id="ARBA00023002"/>
    </source>
</evidence>
<accession>A0A6J7JJG7</accession>
<dbReference type="PANTHER" id="PTHR30137:SF8">
    <property type="entry name" value="BLR5498 PROTEIN"/>
    <property type="match status" value="1"/>
</dbReference>
<dbReference type="GO" id="GO:0004497">
    <property type="term" value="F:monooxygenase activity"/>
    <property type="evidence" value="ECO:0007669"/>
    <property type="project" value="UniProtKB-KW"/>
</dbReference>
<keyword evidence="1" id="KW-0560">Oxidoreductase</keyword>
<proteinExistence type="predicted"/>
<evidence type="ECO:0000259" key="3">
    <source>
        <dbReference type="Pfam" id="PF00296"/>
    </source>
</evidence>
<dbReference type="EMBL" id="CAFBMH010000266">
    <property type="protein sequence ID" value="CAB4943630.1"/>
    <property type="molecule type" value="Genomic_DNA"/>
</dbReference>
<dbReference type="InterPro" id="IPR036661">
    <property type="entry name" value="Luciferase-like_sf"/>
</dbReference>
<dbReference type="PANTHER" id="PTHR30137">
    <property type="entry name" value="LUCIFERASE-LIKE MONOOXYGENASE"/>
    <property type="match status" value="1"/>
</dbReference>
<dbReference type="EMBL" id="CAEZYR010000140">
    <property type="protein sequence ID" value="CAB4765799.1"/>
    <property type="molecule type" value="Genomic_DNA"/>
</dbReference>
<keyword evidence="2" id="KW-0503">Monooxygenase</keyword>
<name>A0A6J7JJG7_9ZZZZ</name>
<sequence length="410" mass="46295">MFLSYFTEQPMSSYPDEEGRKAGYTSLLFSNKHFDPVEGSRLYNERLAEYMLADEVGFDGIMVNEHHNAPYCMQPRITVWASILAAMTKNAKIVQLGNPLPMYDSPLAFAEDIAMIDMISKGRLISGIVRGAGQEALALNANPAYNRERFEEAHDLLIKIMTEDGPFSWEGEHFQYRVINPWARPLQTPHPRIWVPGVLSNETIQWAARHRYPYISLNTPLHLTGQLWQTYDDAAREAGYEPGPENRGYLLRVHVADTMEKAEEGARQFMWMQGQFTGLGYPYWVNPPGYGSEARRLDYAKFANAGVFTSRAASYEDQIATHEIVAGTPEHVVEQLRVVLETCRPSILMLWGNDGNVSHVDSLRCIELLGNEVLPALREIGDELGLHSPFELDSPISLKFSPPESLSVSR</sequence>
<evidence type="ECO:0000256" key="2">
    <source>
        <dbReference type="ARBA" id="ARBA00023033"/>
    </source>
</evidence>
<evidence type="ECO:0000313" key="6">
    <source>
        <dbReference type="EMBL" id="CAB5015925.1"/>
    </source>
</evidence>
<reference evidence="5" key="1">
    <citation type="submission" date="2020-05" db="EMBL/GenBank/DDBJ databases">
        <authorList>
            <person name="Chiriac C."/>
            <person name="Salcher M."/>
            <person name="Ghai R."/>
            <person name="Kavagutti S V."/>
        </authorList>
    </citation>
    <scope>NUCLEOTIDE SEQUENCE</scope>
</reference>